<dbReference type="EMBL" id="JARJCN010000004">
    <property type="protein sequence ID" value="KAJ7101456.1"/>
    <property type="molecule type" value="Genomic_DNA"/>
</dbReference>
<dbReference type="Proteomes" id="UP001222325">
    <property type="component" value="Unassembled WGS sequence"/>
</dbReference>
<feature type="compositionally biased region" description="Basic and acidic residues" evidence="1">
    <location>
        <begin position="141"/>
        <end position="150"/>
    </location>
</feature>
<keyword evidence="3" id="KW-1185">Reference proteome</keyword>
<organism evidence="2 3">
    <name type="scientific">Mycena belliarum</name>
    <dbReference type="NCBI Taxonomy" id="1033014"/>
    <lineage>
        <taxon>Eukaryota</taxon>
        <taxon>Fungi</taxon>
        <taxon>Dikarya</taxon>
        <taxon>Basidiomycota</taxon>
        <taxon>Agaricomycotina</taxon>
        <taxon>Agaricomycetes</taxon>
        <taxon>Agaricomycetidae</taxon>
        <taxon>Agaricales</taxon>
        <taxon>Marasmiineae</taxon>
        <taxon>Mycenaceae</taxon>
        <taxon>Mycena</taxon>
    </lineage>
</organism>
<evidence type="ECO:0000313" key="2">
    <source>
        <dbReference type="EMBL" id="KAJ7101456.1"/>
    </source>
</evidence>
<protein>
    <submittedName>
        <fullName evidence="2">Uncharacterized protein</fullName>
    </submittedName>
</protein>
<dbReference type="AlphaFoldDB" id="A0AAD6Y0S5"/>
<feature type="non-terminal residue" evidence="2">
    <location>
        <position position="1"/>
    </location>
</feature>
<accession>A0AAD6Y0S5</accession>
<feature type="compositionally biased region" description="Basic and acidic residues" evidence="1">
    <location>
        <begin position="87"/>
        <end position="102"/>
    </location>
</feature>
<gene>
    <name evidence="2" type="ORF">B0H15DRAFT_816165</name>
</gene>
<name>A0AAD6Y0S5_9AGAR</name>
<evidence type="ECO:0000313" key="3">
    <source>
        <dbReference type="Proteomes" id="UP001222325"/>
    </source>
</evidence>
<evidence type="ECO:0000256" key="1">
    <source>
        <dbReference type="SAM" id="MobiDB-lite"/>
    </source>
</evidence>
<feature type="compositionally biased region" description="Basic and acidic residues" evidence="1">
    <location>
        <begin position="38"/>
        <end position="53"/>
    </location>
</feature>
<feature type="region of interest" description="Disordered" evidence="1">
    <location>
        <begin position="1"/>
        <end position="150"/>
    </location>
</feature>
<sequence length="150" mass="16465">TDKEYAGGATLKRVMTDINAGGARKGMGGVYRGSHASAGDDLHKRRRRSEGGRGVRQGSHVKTGDDRRKHQRRSTRKQSFGGSRWGETGRGDEVQGEQMDKKGMKRTQWPTKGTEIPAEPKNSEPNSTGCGEVRTRGSGGQERRWGSRLV</sequence>
<comment type="caution">
    <text evidence="2">The sequence shown here is derived from an EMBL/GenBank/DDBJ whole genome shotgun (WGS) entry which is preliminary data.</text>
</comment>
<feature type="non-terminal residue" evidence="2">
    <location>
        <position position="150"/>
    </location>
</feature>
<proteinExistence type="predicted"/>
<reference evidence="2" key="1">
    <citation type="submission" date="2023-03" db="EMBL/GenBank/DDBJ databases">
        <title>Massive genome expansion in bonnet fungi (Mycena s.s.) driven by repeated elements and novel gene families across ecological guilds.</title>
        <authorList>
            <consortium name="Lawrence Berkeley National Laboratory"/>
            <person name="Harder C.B."/>
            <person name="Miyauchi S."/>
            <person name="Viragh M."/>
            <person name="Kuo A."/>
            <person name="Thoen E."/>
            <person name="Andreopoulos B."/>
            <person name="Lu D."/>
            <person name="Skrede I."/>
            <person name="Drula E."/>
            <person name="Henrissat B."/>
            <person name="Morin E."/>
            <person name="Kohler A."/>
            <person name="Barry K."/>
            <person name="LaButti K."/>
            <person name="Morin E."/>
            <person name="Salamov A."/>
            <person name="Lipzen A."/>
            <person name="Mereny Z."/>
            <person name="Hegedus B."/>
            <person name="Baldrian P."/>
            <person name="Stursova M."/>
            <person name="Weitz H."/>
            <person name="Taylor A."/>
            <person name="Grigoriev I.V."/>
            <person name="Nagy L.G."/>
            <person name="Martin F."/>
            <person name="Kauserud H."/>
        </authorList>
    </citation>
    <scope>NUCLEOTIDE SEQUENCE</scope>
    <source>
        <strain evidence="2">CBHHK173m</strain>
    </source>
</reference>